<dbReference type="STRING" id="449447.MAE_12800"/>
<sequence length="53" mass="5879">MGTFSPISTMAFQKGLWLAVSKEEVSLFSQGIGVGLELSIVFERLGYYLLYSN</sequence>
<dbReference type="AlphaFoldDB" id="B0JT58"/>
<gene>
    <name evidence="1" type="ordered locus">MAE_12800</name>
</gene>
<dbReference type="HOGENOM" id="CLU_3063462_0_0_3"/>
<dbReference type="KEGG" id="mar:MAE_12800"/>
<dbReference type="EnsemblBacteria" id="BAG01102">
    <property type="protein sequence ID" value="BAG01102"/>
    <property type="gene ID" value="MAE_12800"/>
</dbReference>
<dbReference type="PaxDb" id="449447-MAE_12800"/>
<proteinExistence type="predicted"/>
<keyword evidence="2" id="KW-1185">Reference proteome</keyword>
<dbReference type="Proteomes" id="UP000001510">
    <property type="component" value="Chromosome"/>
</dbReference>
<evidence type="ECO:0000313" key="2">
    <source>
        <dbReference type="Proteomes" id="UP000001510"/>
    </source>
</evidence>
<dbReference type="EMBL" id="AP009552">
    <property type="protein sequence ID" value="BAG01102.1"/>
    <property type="molecule type" value="Genomic_DNA"/>
</dbReference>
<accession>B0JT58</accession>
<protein>
    <submittedName>
        <fullName evidence="1">Uncharacterized protein</fullName>
    </submittedName>
</protein>
<name>B0JT58_MICAN</name>
<reference evidence="1 2" key="1">
    <citation type="journal article" date="2007" name="DNA Res.">
        <title>Complete genomic structure of the bloom-forming toxic cyanobacterium Microcystis aeruginosa NIES-843.</title>
        <authorList>
            <person name="Kaneko T."/>
            <person name="Nakajima N."/>
            <person name="Okamoto S."/>
            <person name="Suzuki I."/>
            <person name="Tanabe Y."/>
            <person name="Tamaoki M."/>
            <person name="Nakamura Y."/>
            <person name="Kasai F."/>
            <person name="Watanabe A."/>
            <person name="Kawashima K."/>
            <person name="Kishida Y."/>
            <person name="Ono A."/>
            <person name="Shimizu Y."/>
            <person name="Takahashi C."/>
            <person name="Minami C."/>
            <person name="Fujishiro T."/>
            <person name="Kohara M."/>
            <person name="Katoh M."/>
            <person name="Nakazaki N."/>
            <person name="Nakayama S."/>
            <person name="Yamada M."/>
            <person name="Tabata S."/>
            <person name="Watanabe M.M."/>
        </authorList>
    </citation>
    <scope>NUCLEOTIDE SEQUENCE [LARGE SCALE GENOMIC DNA]</scope>
    <source>
        <strain evidence="2">NIES-843 / IAM M-247</strain>
    </source>
</reference>
<organism evidence="1 2">
    <name type="scientific">Microcystis aeruginosa (strain NIES-843 / IAM M-2473)</name>
    <dbReference type="NCBI Taxonomy" id="449447"/>
    <lineage>
        <taxon>Bacteria</taxon>
        <taxon>Bacillati</taxon>
        <taxon>Cyanobacteriota</taxon>
        <taxon>Cyanophyceae</taxon>
        <taxon>Oscillatoriophycideae</taxon>
        <taxon>Chroococcales</taxon>
        <taxon>Microcystaceae</taxon>
        <taxon>Microcystis</taxon>
    </lineage>
</organism>
<evidence type="ECO:0000313" key="1">
    <source>
        <dbReference type="EMBL" id="BAG01102.1"/>
    </source>
</evidence>